<evidence type="ECO:0000256" key="1">
    <source>
        <dbReference type="SAM" id="MobiDB-lite"/>
    </source>
</evidence>
<feature type="compositionally biased region" description="Low complexity" evidence="1">
    <location>
        <begin position="95"/>
        <end position="113"/>
    </location>
</feature>
<organism evidence="3 4">
    <name type="scientific">Lactobacillus delbrueckii subsp. allosunkii</name>
    <dbReference type="NCBI Taxonomy" id="1050107"/>
    <lineage>
        <taxon>Bacteria</taxon>
        <taxon>Bacillati</taxon>
        <taxon>Bacillota</taxon>
        <taxon>Bacilli</taxon>
        <taxon>Lactobacillales</taxon>
        <taxon>Lactobacillaceae</taxon>
        <taxon>Lactobacillus</taxon>
    </lineage>
</organism>
<evidence type="ECO:0000256" key="2">
    <source>
        <dbReference type="SAM" id="Phobius"/>
    </source>
</evidence>
<dbReference type="Proteomes" id="UP001320314">
    <property type="component" value="Unassembled WGS sequence"/>
</dbReference>
<evidence type="ECO:0000313" key="3">
    <source>
        <dbReference type="EMBL" id="MCD5517439.1"/>
    </source>
</evidence>
<feature type="region of interest" description="Disordered" evidence="1">
    <location>
        <begin position="94"/>
        <end position="120"/>
    </location>
</feature>
<keyword evidence="2" id="KW-0812">Transmembrane</keyword>
<keyword evidence="2" id="KW-1133">Transmembrane helix</keyword>
<evidence type="ECO:0000313" key="4">
    <source>
        <dbReference type="Proteomes" id="UP001320314"/>
    </source>
</evidence>
<name>A0ABD4SAC3_9LACO</name>
<keyword evidence="2" id="KW-0472">Membrane</keyword>
<dbReference type="RefSeq" id="WP_231523235.1">
    <property type="nucleotide sequence ID" value="NZ_JAJNUD010000003.1"/>
</dbReference>
<dbReference type="EMBL" id="JAJNUD010000003">
    <property type="protein sequence ID" value="MCD5517439.1"/>
    <property type="molecule type" value="Genomic_DNA"/>
</dbReference>
<evidence type="ECO:0008006" key="5">
    <source>
        <dbReference type="Google" id="ProtNLM"/>
    </source>
</evidence>
<reference evidence="3 4" key="1">
    <citation type="submission" date="2021-12" db="EMBL/GenBank/DDBJ databases">
        <title>Antimicrobial susceptibility of Lactobacillus delbrueckii subsp. lactis obtained from milk products and other habitats.</title>
        <authorList>
            <person name="Shani N."/>
        </authorList>
    </citation>
    <scope>NUCLEOTIDE SEQUENCE [LARGE SCALE GENOMIC DNA]</scope>
    <source>
        <strain evidence="3 4">CIRM BIA 266</strain>
    </source>
</reference>
<feature type="transmembrane region" description="Helical" evidence="2">
    <location>
        <begin position="29"/>
        <end position="48"/>
    </location>
</feature>
<proteinExistence type="predicted"/>
<dbReference type="AlphaFoldDB" id="A0ABD4SAC3"/>
<comment type="caution">
    <text evidence="3">The sequence shown here is derived from an EMBL/GenBank/DDBJ whole genome shotgun (WGS) entry which is preliminary data.</text>
</comment>
<accession>A0ABD4SAC3</accession>
<sequence>MKHTKEILVALTSSAGTIAIYKSGLENWIIIVLVVTSIWAIVSLISWIKQIGKLEAEVNYCHLQIEEKGARIKELSEFERAYFDAKSRLKVQSENVSQKVSSTNNNSSTAMSSIKQDTSQ</sequence>
<protein>
    <recommendedName>
        <fullName evidence="5">Phage protein</fullName>
    </recommendedName>
</protein>
<gene>
    <name evidence="3" type="ORF">LOB39_02465</name>
</gene>